<dbReference type="Proteomes" id="UP000623467">
    <property type="component" value="Unassembled WGS sequence"/>
</dbReference>
<dbReference type="EMBL" id="JACAZH010000010">
    <property type="protein sequence ID" value="KAF7357330.1"/>
    <property type="molecule type" value="Genomic_DNA"/>
</dbReference>
<name>A0A8H6YAC2_9AGAR</name>
<dbReference type="OrthoDB" id="9983560at2759"/>
<protein>
    <submittedName>
        <fullName evidence="2">FAD-binding domain-containing protein</fullName>
    </submittedName>
</protein>
<accession>A0A8H6YAC2</accession>
<comment type="caution">
    <text evidence="2">The sequence shown here is derived from an EMBL/GenBank/DDBJ whole genome shotgun (WGS) entry which is preliminary data.</text>
</comment>
<dbReference type="Gene3D" id="3.40.462.20">
    <property type="match status" value="1"/>
</dbReference>
<evidence type="ECO:0000313" key="2">
    <source>
        <dbReference type="EMBL" id="KAF7357330.1"/>
    </source>
</evidence>
<proteinExistence type="predicted"/>
<gene>
    <name evidence="2" type="ORF">MSAN_01328700</name>
</gene>
<dbReference type="Gene3D" id="3.30.465.10">
    <property type="match status" value="1"/>
</dbReference>
<evidence type="ECO:0000259" key="1">
    <source>
        <dbReference type="Pfam" id="PF08031"/>
    </source>
</evidence>
<dbReference type="Pfam" id="PF08031">
    <property type="entry name" value="BBE"/>
    <property type="match status" value="1"/>
</dbReference>
<dbReference type="InterPro" id="IPR016169">
    <property type="entry name" value="FAD-bd_PCMH_sub2"/>
</dbReference>
<evidence type="ECO:0000313" key="3">
    <source>
        <dbReference type="Proteomes" id="UP000623467"/>
    </source>
</evidence>
<keyword evidence="3" id="KW-1185">Reference proteome</keyword>
<sequence>MSILAFPSRTPRSQWRNSRLFAQANNGSATIETLPSWFSFFTRFIVEVEAPVGTSVVLGSRLIPKALFESAAGRARLVAHLVKQTGELGFPYIPVGTPIAFNYIPGTTSVTPAWRTALWHLTGGSTWSYNSTLAEIRAALNATHSFVNEELAALAPDSGSYMNEGDVYESNHEYTYWGPNYERLLAIKKEIVLTLRIFWIAGDAVRW</sequence>
<dbReference type="GO" id="GO:0050660">
    <property type="term" value="F:flavin adenine dinucleotide binding"/>
    <property type="evidence" value="ECO:0007669"/>
    <property type="project" value="InterPro"/>
</dbReference>
<dbReference type="GO" id="GO:0016491">
    <property type="term" value="F:oxidoreductase activity"/>
    <property type="evidence" value="ECO:0007669"/>
    <property type="project" value="InterPro"/>
</dbReference>
<organism evidence="2 3">
    <name type="scientific">Mycena sanguinolenta</name>
    <dbReference type="NCBI Taxonomy" id="230812"/>
    <lineage>
        <taxon>Eukaryota</taxon>
        <taxon>Fungi</taxon>
        <taxon>Dikarya</taxon>
        <taxon>Basidiomycota</taxon>
        <taxon>Agaricomycotina</taxon>
        <taxon>Agaricomycetes</taxon>
        <taxon>Agaricomycetidae</taxon>
        <taxon>Agaricales</taxon>
        <taxon>Marasmiineae</taxon>
        <taxon>Mycenaceae</taxon>
        <taxon>Mycena</taxon>
    </lineage>
</organism>
<reference evidence="2" key="1">
    <citation type="submission" date="2020-05" db="EMBL/GenBank/DDBJ databases">
        <title>Mycena genomes resolve the evolution of fungal bioluminescence.</title>
        <authorList>
            <person name="Tsai I.J."/>
        </authorList>
    </citation>
    <scope>NUCLEOTIDE SEQUENCE</scope>
    <source>
        <strain evidence="2">160909Yilan</strain>
    </source>
</reference>
<feature type="domain" description="Berberine/berberine-like" evidence="1">
    <location>
        <begin position="160"/>
        <end position="190"/>
    </location>
</feature>
<dbReference type="AlphaFoldDB" id="A0A8H6YAC2"/>
<dbReference type="InterPro" id="IPR012951">
    <property type="entry name" value="BBE"/>
</dbReference>